<sequence length="65" mass="7191">MPRTTTVKSPGCPPLKALTFDVLGLVKVIKVSDGQEWRCCEDGGEVGRPGFLEMRACRFQARPRV</sequence>
<gene>
    <name evidence="1" type="ORF">Sangu_3069800</name>
</gene>
<reference evidence="1" key="2">
    <citation type="journal article" date="2024" name="Plant">
        <title>Genomic evolution and insights into agronomic trait innovations of Sesamum species.</title>
        <authorList>
            <person name="Miao H."/>
            <person name="Wang L."/>
            <person name="Qu L."/>
            <person name="Liu H."/>
            <person name="Sun Y."/>
            <person name="Le M."/>
            <person name="Wang Q."/>
            <person name="Wei S."/>
            <person name="Zheng Y."/>
            <person name="Lin W."/>
            <person name="Duan Y."/>
            <person name="Cao H."/>
            <person name="Xiong S."/>
            <person name="Wang X."/>
            <person name="Wei L."/>
            <person name="Li C."/>
            <person name="Ma Q."/>
            <person name="Ju M."/>
            <person name="Zhao R."/>
            <person name="Li G."/>
            <person name="Mu C."/>
            <person name="Tian Q."/>
            <person name="Mei H."/>
            <person name="Zhang T."/>
            <person name="Gao T."/>
            <person name="Zhang H."/>
        </authorList>
    </citation>
    <scope>NUCLEOTIDE SEQUENCE</scope>
    <source>
        <strain evidence="1">G01</strain>
    </source>
</reference>
<proteinExistence type="predicted"/>
<comment type="caution">
    <text evidence="1">The sequence shown here is derived from an EMBL/GenBank/DDBJ whole genome shotgun (WGS) entry which is preliminary data.</text>
</comment>
<dbReference type="AlphaFoldDB" id="A0AAW2KEM5"/>
<protein>
    <submittedName>
        <fullName evidence="1">Uncharacterized protein</fullName>
    </submittedName>
</protein>
<dbReference type="EMBL" id="JACGWK010000196">
    <property type="protein sequence ID" value="KAL0304687.1"/>
    <property type="molecule type" value="Genomic_DNA"/>
</dbReference>
<reference evidence="1" key="1">
    <citation type="submission" date="2020-06" db="EMBL/GenBank/DDBJ databases">
        <authorList>
            <person name="Li T."/>
            <person name="Hu X."/>
            <person name="Zhang T."/>
            <person name="Song X."/>
            <person name="Zhang H."/>
            <person name="Dai N."/>
            <person name="Sheng W."/>
            <person name="Hou X."/>
            <person name="Wei L."/>
        </authorList>
    </citation>
    <scope>NUCLEOTIDE SEQUENCE</scope>
    <source>
        <strain evidence="1">G01</strain>
        <tissue evidence="1">Leaf</tissue>
    </source>
</reference>
<evidence type="ECO:0000313" key="1">
    <source>
        <dbReference type="EMBL" id="KAL0304687.1"/>
    </source>
</evidence>
<organism evidence="1">
    <name type="scientific">Sesamum angustifolium</name>
    <dbReference type="NCBI Taxonomy" id="2727405"/>
    <lineage>
        <taxon>Eukaryota</taxon>
        <taxon>Viridiplantae</taxon>
        <taxon>Streptophyta</taxon>
        <taxon>Embryophyta</taxon>
        <taxon>Tracheophyta</taxon>
        <taxon>Spermatophyta</taxon>
        <taxon>Magnoliopsida</taxon>
        <taxon>eudicotyledons</taxon>
        <taxon>Gunneridae</taxon>
        <taxon>Pentapetalae</taxon>
        <taxon>asterids</taxon>
        <taxon>lamiids</taxon>
        <taxon>Lamiales</taxon>
        <taxon>Pedaliaceae</taxon>
        <taxon>Sesamum</taxon>
    </lineage>
</organism>
<name>A0AAW2KEM5_9LAMI</name>
<accession>A0AAW2KEM5</accession>